<evidence type="ECO:0000256" key="4">
    <source>
        <dbReference type="SAM" id="SignalP"/>
    </source>
</evidence>
<dbReference type="InterPro" id="IPR013783">
    <property type="entry name" value="Ig-like_fold"/>
</dbReference>
<dbReference type="PROSITE" id="PS50835">
    <property type="entry name" value="IG_LIKE"/>
    <property type="match status" value="2"/>
</dbReference>
<dbReference type="GO" id="GO:0005886">
    <property type="term" value="C:plasma membrane"/>
    <property type="evidence" value="ECO:0007669"/>
    <property type="project" value="TreeGrafter"/>
</dbReference>
<evidence type="ECO:0000256" key="1">
    <source>
        <dbReference type="ARBA" id="ARBA00022729"/>
    </source>
</evidence>
<dbReference type="InterPro" id="IPR013098">
    <property type="entry name" value="Ig_I-set"/>
</dbReference>
<dbReference type="InterPro" id="IPR003599">
    <property type="entry name" value="Ig_sub"/>
</dbReference>
<keyword evidence="1 4" id="KW-0732">Signal</keyword>
<dbReference type="PANTHER" id="PTHR45080">
    <property type="entry name" value="CONTACTIN 5"/>
    <property type="match status" value="1"/>
</dbReference>
<feature type="non-terminal residue" evidence="6">
    <location>
        <position position="236"/>
    </location>
</feature>
<dbReference type="InterPro" id="IPR003598">
    <property type="entry name" value="Ig_sub2"/>
</dbReference>
<feature type="domain" description="Ig-like" evidence="5">
    <location>
        <begin position="126"/>
        <end position="218"/>
    </location>
</feature>
<keyword evidence="3" id="KW-0393">Immunoglobulin domain</keyword>
<dbReference type="InterPro" id="IPR050958">
    <property type="entry name" value="Cell_Adh-Cytoskel_Orgn"/>
</dbReference>
<dbReference type="Pfam" id="PF07679">
    <property type="entry name" value="I-set"/>
    <property type="match status" value="1"/>
</dbReference>
<dbReference type="InterPro" id="IPR003006">
    <property type="entry name" value="Ig/MHC_CS"/>
</dbReference>
<dbReference type="SUPFAM" id="SSF48726">
    <property type="entry name" value="Immunoglobulin"/>
    <property type="match status" value="2"/>
</dbReference>
<dbReference type="AlphaFoldDB" id="A0A1E1WXW2"/>
<reference evidence="6" key="1">
    <citation type="journal article" date="2017" name="Front. Cell. Infect. Microbiol.">
        <title>The Distinct Transcriptional Response of the Midgut of Amblyomma sculptum and Amblyomma aureolatum Ticks to Rickettsia rickettsii Correlates to Their Differences in Susceptibility to Infection.</title>
        <authorList>
            <person name="Martins L.A."/>
            <person name="Galletti M.F.B.M."/>
            <person name="Ribeiro J.M."/>
            <person name="Fujita A."/>
            <person name="Costa F.B."/>
            <person name="Labruna M.B."/>
            <person name="Daffre S."/>
            <person name="Fogaca A.C."/>
        </authorList>
    </citation>
    <scope>NUCLEOTIDE SEQUENCE</scope>
</reference>
<feature type="signal peptide" evidence="4">
    <location>
        <begin position="1"/>
        <end position="23"/>
    </location>
</feature>
<accession>A0A1E1WXW2</accession>
<dbReference type="Gene3D" id="2.60.40.10">
    <property type="entry name" value="Immunoglobulins"/>
    <property type="match status" value="2"/>
</dbReference>
<evidence type="ECO:0000259" key="5">
    <source>
        <dbReference type="PROSITE" id="PS50835"/>
    </source>
</evidence>
<dbReference type="GO" id="GO:0007156">
    <property type="term" value="P:homophilic cell adhesion via plasma membrane adhesion molecules"/>
    <property type="evidence" value="ECO:0007669"/>
    <property type="project" value="TreeGrafter"/>
</dbReference>
<dbReference type="EMBL" id="GFAC01007318">
    <property type="protein sequence ID" value="JAT91870.1"/>
    <property type="molecule type" value="mRNA"/>
</dbReference>
<dbReference type="SMART" id="SM00409">
    <property type="entry name" value="IG"/>
    <property type="match status" value="2"/>
</dbReference>
<keyword evidence="2" id="KW-1015">Disulfide bond</keyword>
<feature type="domain" description="Ig-like" evidence="5">
    <location>
        <begin position="30"/>
        <end position="99"/>
    </location>
</feature>
<dbReference type="GO" id="GO:0043025">
    <property type="term" value="C:neuronal cell body"/>
    <property type="evidence" value="ECO:0007669"/>
    <property type="project" value="TreeGrafter"/>
</dbReference>
<dbReference type="GO" id="GO:0008046">
    <property type="term" value="F:axon guidance receptor activity"/>
    <property type="evidence" value="ECO:0007669"/>
    <property type="project" value="TreeGrafter"/>
</dbReference>
<protein>
    <submittedName>
        <fullName evidence="6">Putative neural cell adhesion molecule l1</fullName>
    </submittedName>
</protein>
<dbReference type="InterPro" id="IPR036179">
    <property type="entry name" value="Ig-like_dom_sf"/>
</dbReference>
<sequence>MDRDRLWRGLLLVHLFFVGQGYAYDSTGRPAAGSCSPLEVGKRLVLDCDGLSKRSDRFPFAWMKNNRRFLPSSSGDVRLEQTRLIIDKARREDAGVYMCSDMMSTGYGQSTTGRVLHVATPIDLVPMIPRLVVRDGSTMRLRCNASAVPRPEVTWWKDGEPLHGGGRVRLMHGPPPDNLPLAQLELSFMGPEDEAVYACKASHPACDLHATTSTRVFVRNSAIQTSEEIPGKGVIL</sequence>
<evidence type="ECO:0000256" key="2">
    <source>
        <dbReference type="ARBA" id="ARBA00023157"/>
    </source>
</evidence>
<dbReference type="InterPro" id="IPR013151">
    <property type="entry name" value="Immunoglobulin_dom"/>
</dbReference>
<dbReference type="SMART" id="SM00408">
    <property type="entry name" value="IGc2"/>
    <property type="match status" value="2"/>
</dbReference>
<dbReference type="Pfam" id="PF00047">
    <property type="entry name" value="ig"/>
    <property type="match status" value="1"/>
</dbReference>
<dbReference type="InterPro" id="IPR007110">
    <property type="entry name" value="Ig-like_dom"/>
</dbReference>
<evidence type="ECO:0000313" key="6">
    <source>
        <dbReference type="EMBL" id="JAT91870.1"/>
    </source>
</evidence>
<evidence type="ECO:0000256" key="3">
    <source>
        <dbReference type="ARBA" id="ARBA00023319"/>
    </source>
</evidence>
<dbReference type="PANTHER" id="PTHR45080:SF8">
    <property type="entry name" value="IG-LIKE DOMAIN-CONTAINING PROTEIN"/>
    <property type="match status" value="1"/>
</dbReference>
<dbReference type="GO" id="GO:0050808">
    <property type="term" value="P:synapse organization"/>
    <property type="evidence" value="ECO:0007669"/>
    <property type="project" value="TreeGrafter"/>
</dbReference>
<organism evidence="6">
    <name type="scientific">Amblyomma aureolatum</name>
    <dbReference type="NCBI Taxonomy" id="187763"/>
    <lineage>
        <taxon>Eukaryota</taxon>
        <taxon>Metazoa</taxon>
        <taxon>Ecdysozoa</taxon>
        <taxon>Arthropoda</taxon>
        <taxon>Chelicerata</taxon>
        <taxon>Arachnida</taxon>
        <taxon>Acari</taxon>
        <taxon>Parasitiformes</taxon>
        <taxon>Ixodida</taxon>
        <taxon>Ixodoidea</taxon>
        <taxon>Ixodidae</taxon>
        <taxon>Amblyomminae</taxon>
        <taxon>Amblyomma</taxon>
    </lineage>
</organism>
<dbReference type="PROSITE" id="PS00290">
    <property type="entry name" value="IG_MHC"/>
    <property type="match status" value="1"/>
</dbReference>
<feature type="chain" id="PRO_5009115746" evidence="4">
    <location>
        <begin position="24"/>
        <end position="236"/>
    </location>
</feature>
<proteinExistence type="evidence at transcript level"/>
<dbReference type="GO" id="GO:0030424">
    <property type="term" value="C:axon"/>
    <property type="evidence" value="ECO:0007669"/>
    <property type="project" value="TreeGrafter"/>
</dbReference>
<name>A0A1E1WXW2_9ACAR</name>